<dbReference type="Gene3D" id="3.40.50.300">
    <property type="entry name" value="P-loop containing nucleotide triphosphate hydrolases"/>
    <property type="match status" value="1"/>
</dbReference>
<comment type="similarity">
    <text evidence="2">In the C-terminal section; belongs to the peptidase M41 family.</text>
</comment>
<dbReference type="KEGG" id="lpan:LPMP_201080"/>
<dbReference type="AlphaFoldDB" id="A0A088RP60"/>
<gene>
    <name evidence="13" type="ORF">LPMP_201080</name>
</gene>
<dbReference type="InterPro" id="IPR027417">
    <property type="entry name" value="P-loop_NTPase"/>
</dbReference>
<dbReference type="GO" id="GO:0005524">
    <property type="term" value="F:ATP binding"/>
    <property type="evidence" value="ECO:0007669"/>
    <property type="project" value="UniProtKB-KW"/>
</dbReference>
<keyword evidence="4" id="KW-0645">Protease</keyword>
<dbReference type="EMBL" id="CP009389">
    <property type="protein sequence ID" value="AIN97600.1"/>
    <property type="molecule type" value="Genomic_DNA"/>
</dbReference>
<keyword evidence="14" id="KW-1185">Reference proteome</keyword>
<dbReference type="InterPro" id="IPR041569">
    <property type="entry name" value="AAA_lid_3"/>
</dbReference>
<dbReference type="PANTHER" id="PTHR43655">
    <property type="entry name" value="ATP-DEPENDENT PROTEASE"/>
    <property type="match status" value="1"/>
</dbReference>
<sequence>MLYTRALVVLSRQPLAAYGLPAGNASVRFCASSALPPSSSQSDKPAEAAKASSEGTQVSPAAKQSGVDTVAANTVVAAGTPNRQGASSLSSEKGGVSTLAPVSVCPSSTGAEASVKEPTPQLQGGRTSPPKQPTPPVHEANVNDVFAKDRVVPRGFEAFYAKNIVSKMLPQRTPTDSVQRAYTLSPQERALIAQIAARARLQRTWRHLGVLSMLLSALIGYRWYTAQARLDADVSNYSAVVVDVPSHTAVYVDDNGRFIGVRNFIDFTTFEKTCDPEKDVLIQFSTYYPWIPMLLLCLLPVLAVVNAGFNGSARMITMAAQAEKSRFTFKREMSVSTRLKDVAGLTEAKHEVVEVIDFLKQPERYQALGAKLPKGVLLDGPPGVGKTLLAKAVAGEAMVPFVSCSGSEFEEVYVGVGAQRVRELFREAHNCKPCVVFIDEIDAFGRKRRSDGNGSSRGTLNAFLAALDGFKDASGIMVLAATNRADILDNALTRSGRFDRKISLEKPSYKDRVAIALVHLQPLHLDPSSSLQNYAETVAALTPGCSGADIFNVCNEAAIQAAREDKEYVGAPHFHLAVERVLVGLEKSAVKYTPHEKERLAYHEAGIVVLNWFQSDTDPVIKTTILPRGRHRTGVTQKLPQNTYISTQERLLQRIVGQLGGYVSEEHFFSDVSTSAAGDLQMATNMARDMVCVYGMDPVHIGHMGFELDRDDTLQKPFGPEKENAVDIAVETIVQSCLSRARALMQEHLYHTRVIAGQLLKQETLNAHELWLALGDRPVMTKEFQTYLES</sequence>
<evidence type="ECO:0000256" key="8">
    <source>
        <dbReference type="ARBA" id="ARBA00022833"/>
    </source>
</evidence>
<feature type="region of interest" description="Disordered" evidence="11">
    <location>
        <begin position="33"/>
        <end position="66"/>
    </location>
</feature>
<dbReference type="GO" id="GO:0016887">
    <property type="term" value="F:ATP hydrolysis activity"/>
    <property type="evidence" value="ECO:0007669"/>
    <property type="project" value="InterPro"/>
</dbReference>
<evidence type="ECO:0000313" key="14">
    <source>
        <dbReference type="Proteomes" id="UP000063063"/>
    </source>
</evidence>
<dbReference type="Gene3D" id="1.20.58.760">
    <property type="entry name" value="Peptidase M41"/>
    <property type="match status" value="1"/>
</dbReference>
<evidence type="ECO:0000256" key="4">
    <source>
        <dbReference type="ARBA" id="ARBA00022670"/>
    </source>
</evidence>
<reference evidence="13 14" key="1">
    <citation type="journal article" date="2015" name="Sci. Rep.">
        <title>The genome of Leishmania panamensis: insights into genomics of the L. (Viannia) subgenus.</title>
        <authorList>
            <person name="Llanes A."/>
            <person name="Restrepo C.M."/>
            <person name="Vecchio G.D."/>
            <person name="Anguizola F.J."/>
            <person name="Lleonart R."/>
        </authorList>
    </citation>
    <scope>NUCLEOTIDE SEQUENCE [LARGE SCALE GENOMIC DNA]</scope>
    <source>
        <strain evidence="13 14">MHOM/PA/94/PSC-1</strain>
    </source>
</reference>
<name>A0A088RP60_LEIPA</name>
<dbReference type="InterPro" id="IPR037219">
    <property type="entry name" value="Peptidase_M41-like"/>
</dbReference>
<evidence type="ECO:0000256" key="10">
    <source>
        <dbReference type="ARBA" id="ARBA00023049"/>
    </source>
</evidence>
<protein>
    <submittedName>
        <fullName evidence="13">Mitochondrial ATP-dependent zinc metallopeptidase, putative</fullName>
    </submittedName>
</protein>
<evidence type="ECO:0000256" key="2">
    <source>
        <dbReference type="ARBA" id="ARBA00010044"/>
    </source>
</evidence>
<keyword evidence="5" id="KW-0479">Metal-binding</keyword>
<keyword evidence="8" id="KW-0862">Zinc</keyword>
<keyword evidence="6" id="KW-0547">Nucleotide-binding</keyword>
<dbReference type="GO" id="GO:0046872">
    <property type="term" value="F:metal ion binding"/>
    <property type="evidence" value="ECO:0007669"/>
    <property type="project" value="UniProtKB-KW"/>
</dbReference>
<dbReference type="InterPro" id="IPR003593">
    <property type="entry name" value="AAA+_ATPase"/>
</dbReference>
<dbReference type="OrthoDB" id="1413014at2759"/>
<keyword evidence="7" id="KW-0378">Hydrolase</keyword>
<dbReference type="SMART" id="SM00382">
    <property type="entry name" value="AAA"/>
    <property type="match status" value="1"/>
</dbReference>
<dbReference type="RefSeq" id="XP_010698307.1">
    <property type="nucleotide sequence ID" value="XM_010700005.1"/>
</dbReference>
<dbReference type="InterPro" id="IPR003960">
    <property type="entry name" value="ATPase_AAA_CS"/>
</dbReference>
<comment type="cofactor">
    <cofactor evidence="1">
        <name>Zn(2+)</name>
        <dbReference type="ChEBI" id="CHEBI:29105"/>
    </cofactor>
</comment>
<organism evidence="13 14">
    <name type="scientific">Leishmania panamensis</name>
    <dbReference type="NCBI Taxonomy" id="5679"/>
    <lineage>
        <taxon>Eukaryota</taxon>
        <taxon>Discoba</taxon>
        <taxon>Euglenozoa</taxon>
        <taxon>Kinetoplastea</taxon>
        <taxon>Metakinetoplastina</taxon>
        <taxon>Trypanosomatida</taxon>
        <taxon>Trypanosomatidae</taxon>
        <taxon>Leishmaniinae</taxon>
        <taxon>Leishmania</taxon>
        <taxon>Leishmania guyanensis species complex</taxon>
    </lineage>
</organism>
<feature type="compositionally biased region" description="Low complexity" evidence="11">
    <location>
        <begin position="33"/>
        <end position="42"/>
    </location>
</feature>
<feature type="domain" description="AAA+ ATPase" evidence="12">
    <location>
        <begin position="372"/>
        <end position="508"/>
    </location>
</feature>
<comment type="similarity">
    <text evidence="3">In the N-terminal section; belongs to the AAA ATPase family.</text>
</comment>
<dbReference type="Pfam" id="PF01434">
    <property type="entry name" value="Peptidase_M41"/>
    <property type="match status" value="1"/>
</dbReference>
<dbReference type="GO" id="GO:0004176">
    <property type="term" value="F:ATP-dependent peptidase activity"/>
    <property type="evidence" value="ECO:0007669"/>
    <property type="project" value="InterPro"/>
</dbReference>
<feature type="compositionally biased region" description="Polar residues" evidence="11">
    <location>
        <begin position="81"/>
        <end position="91"/>
    </location>
</feature>
<dbReference type="CDD" id="cd19501">
    <property type="entry name" value="RecA-like_FtsH"/>
    <property type="match status" value="1"/>
</dbReference>
<evidence type="ECO:0000256" key="9">
    <source>
        <dbReference type="ARBA" id="ARBA00022840"/>
    </source>
</evidence>
<accession>A0A088RP60</accession>
<evidence type="ECO:0000256" key="7">
    <source>
        <dbReference type="ARBA" id="ARBA00022801"/>
    </source>
</evidence>
<keyword evidence="9" id="KW-0067">ATP-binding</keyword>
<dbReference type="InterPro" id="IPR003959">
    <property type="entry name" value="ATPase_AAA_core"/>
</dbReference>
<dbReference type="InterPro" id="IPR050928">
    <property type="entry name" value="ATP-dep_Zn_Metalloprotease"/>
</dbReference>
<evidence type="ECO:0000256" key="6">
    <source>
        <dbReference type="ARBA" id="ARBA00022741"/>
    </source>
</evidence>
<evidence type="ECO:0000256" key="1">
    <source>
        <dbReference type="ARBA" id="ARBA00001947"/>
    </source>
</evidence>
<dbReference type="SUPFAM" id="SSF140990">
    <property type="entry name" value="FtsH protease domain-like"/>
    <property type="match status" value="1"/>
</dbReference>
<dbReference type="FunFam" id="1.20.58.760:FF:000018">
    <property type="entry name" value="Putative mitochondrial Mitochondrial ATP-dependent zinc metallopeptidase"/>
    <property type="match status" value="1"/>
</dbReference>
<evidence type="ECO:0000256" key="3">
    <source>
        <dbReference type="ARBA" id="ARBA00010550"/>
    </source>
</evidence>
<feature type="region of interest" description="Disordered" evidence="11">
    <location>
        <begin position="80"/>
        <end position="138"/>
    </location>
</feature>
<keyword evidence="10" id="KW-0482">Metalloprotease</keyword>
<dbReference type="Proteomes" id="UP000063063">
    <property type="component" value="Chromosome 20"/>
</dbReference>
<dbReference type="PANTHER" id="PTHR43655:SF1">
    <property type="entry name" value="ATP-DEPENDENT ZINC METALLOPEPTIDASE, PUTATIVE-RELATED"/>
    <property type="match status" value="1"/>
</dbReference>
<dbReference type="Pfam" id="PF00004">
    <property type="entry name" value="AAA"/>
    <property type="match status" value="1"/>
</dbReference>
<dbReference type="Pfam" id="PF17862">
    <property type="entry name" value="AAA_lid_3"/>
    <property type="match status" value="1"/>
</dbReference>
<dbReference type="GeneID" id="22574315"/>
<dbReference type="PROSITE" id="PS00674">
    <property type="entry name" value="AAA"/>
    <property type="match status" value="1"/>
</dbReference>
<dbReference type="SUPFAM" id="SSF52540">
    <property type="entry name" value="P-loop containing nucleoside triphosphate hydrolases"/>
    <property type="match status" value="1"/>
</dbReference>
<dbReference type="VEuPathDB" id="TriTrypDB:LPMP_201080"/>
<dbReference type="eggNOG" id="KOG0731">
    <property type="taxonomic scope" value="Eukaryota"/>
</dbReference>
<evidence type="ECO:0000313" key="13">
    <source>
        <dbReference type="EMBL" id="AIN97600.1"/>
    </source>
</evidence>
<dbReference type="FunFam" id="3.40.50.300:FF:000352">
    <property type="entry name" value="ATP-dependent zinc metalloprotease FTSH 7, chloroplastic"/>
    <property type="match status" value="1"/>
</dbReference>
<dbReference type="FunFam" id="1.10.8.60:FF:000001">
    <property type="entry name" value="ATP-dependent zinc metalloprotease FtsH"/>
    <property type="match status" value="1"/>
</dbReference>
<dbReference type="Gene3D" id="1.10.8.60">
    <property type="match status" value="1"/>
</dbReference>
<evidence type="ECO:0000259" key="12">
    <source>
        <dbReference type="SMART" id="SM00382"/>
    </source>
</evidence>
<evidence type="ECO:0000256" key="5">
    <source>
        <dbReference type="ARBA" id="ARBA00022723"/>
    </source>
</evidence>
<dbReference type="GO" id="GO:0005745">
    <property type="term" value="C:m-AAA complex"/>
    <property type="evidence" value="ECO:0007669"/>
    <property type="project" value="TreeGrafter"/>
</dbReference>
<proteinExistence type="inferred from homology"/>
<dbReference type="InterPro" id="IPR000642">
    <property type="entry name" value="Peptidase_M41"/>
</dbReference>
<dbReference type="GO" id="GO:0004222">
    <property type="term" value="F:metalloendopeptidase activity"/>
    <property type="evidence" value="ECO:0007669"/>
    <property type="project" value="InterPro"/>
</dbReference>
<dbReference type="VEuPathDB" id="TriTrypDB:LPAL13_200015300"/>
<dbReference type="GO" id="GO:0034982">
    <property type="term" value="P:mitochondrial protein processing"/>
    <property type="evidence" value="ECO:0007669"/>
    <property type="project" value="TreeGrafter"/>
</dbReference>
<evidence type="ECO:0000256" key="11">
    <source>
        <dbReference type="SAM" id="MobiDB-lite"/>
    </source>
</evidence>